<evidence type="ECO:0000256" key="3">
    <source>
        <dbReference type="ARBA" id="ARBA00022833"/>
    </source>
</evidence>
<keyword evidence="1" id="KW-0479">Metal-binding</keyword>
<dbReference type="PROSITE" id="PS51999">
    <property type="entry name" value="ZF_GRF"/>
    <property type="match status" value="1"/>
</dbReference>
<name>A0A8S9IB44_BRACR</name>
<dbReference type="PANTHER" id="PTHR33784:SF30">
    <property type="entry name" value="F-BOX DOMAIN-CONTAINING PROTEIN"/>
    <property type="match status" value="1"/>
</dbReference>
<evidence type="ECO:0000313" key="6">
    <source>
        <dbReference type="EMBL" id="KAF2567101.1"/>
    </source>
</evidence>
<dbReference type="EMBL" id="QGKW02001911">
    <property type="protein sequence ID" value="KAF2567101.1"/>
    <property type="molecule type" value="Genomic_DNA"/>
</dbReference>
<reference evidence="6" key="1">
    <citation type="submission" date="2019-12" db="EMBL/GenBank/DDBJ databases">
        <title>Genome sequencing and annotation of Brassica cretica.</title>
        <authorList>
            <person name="Studholme D.J."/>
            <person name="Sarris P.F."/>
        </authorList>
    </citation>
    <scope>NUCLEOTIDE SEQUENCE</scope>
    <source>
        <strain evidence="6">PFS-001/15</strain>
        <tissue evidence="6">Leaf</tissue>
    </source>
</reference>
<gene>
    <name evidence="6" type="ORF">F2Q68_00027029</name>
</gene>
<comment type="caution">
    <text evidence="6">The sequence shown here is derived from an EMBL/GenBank/DDBJ whole genome shotgun (WGS) entry which is preliminary data.</text>
</comment>
<dbReference type="InterPro" id="IPR010666">
    <property type="entry name" value="Znf_GRF"/>
</dbReference>
<protein>
    <recommendedName>
        <fullName evidence="5">GRF-type domain-containing protein</fullName>
    </recommendedName>
</protein>
<keyword evidence="3" id="KW-0862">Zinc</keyword>
<evidence type="ECO:0000259" key="5">
    <source>
        <dbReference type="PROSITE" id="PS51999"/>
    </source>
</evidence>
<dbReference type="InterPro" id="IPR057136">
    <property type="entry name" value="At2g35280_TPR_dom"/>
</dbReference>
<dbReference type="Proteomes" id="UP000712281">
    <property type="component" value="Unassembled WGS sequence"/>
</dbReference>
<organism evidence="6 7">
    <name type="scientific">Brassica cretica</name>
    <name type="common">Mustard</name>
    <dbReference type="NCBI Taxonomy" id="69181"/>
    <lineage>
        <taxon>Eukaryota</taxon>
        <taxon>Viridiplantae</taxon>
        <taxon>Streptophyta</taxon>
        <taxon>Embryophyta</taxon>
        <taxon>Tracheophyta</taxon>
        <taxon>Spermatophyta</taxon>
        <taxon>Magnoliopsida</taxon>
        <taxon>eudicotyledons</taxon>
        <taxon>Gunneridae</taxon>
        <taxon>Pentapetalae</taxon>
        <taxon>rosids</taxon>
        <taxon>malvids</taxon>
        <taxon>Brassicales</taxon>
        <taxon>Brassicaceae</taxon>
        <taxon>Brassiceae</taxon>
        <taxon>Brassica</taxon>
    </lineage>
</organism>
<evidence type="ECO:0000313" key="7">
    <source>
        <dbReference type="Proteomes" id="UP000712281"/>
    </source>
</evidence>
<accession>A0A8S9IB44</accession>
<dbReference type="PANTHER" id="PTHR33784">
    <property type="entry name" value="OS05G0482100 PROTEIN"/>
    <property type="match status" value="1"/>
</dbReference>
<proteinExistence type="predicted"/>
<dbReference type="GO" id="GO:0008270">
    <property type="term" value="F:zinc ion binding"/>
    <property type="evidence" value="ECO:0007669"/>
    <property type="project" value="UniProtKB-KW"/>
</dbReference>
<sequence>MTQKIFWDDDEGYFARFPRESTIRIGKLVRFVKWGWGLWHGDAFHVKRVEFISAVVPSFCSCQCAPLLKRECLCLWHIDTTKDDNMCDRCFWIKENSMDIGRGIPRRCDCGAATVVLTSNTARNPRRRFYHCGAISGENHVFKWLDEAHDEEFVVVANKLATMEQDLADIKADLADMKNDISLYVILTNMAELYQPSLLSYINVTLMDYFLILELPEEIQALVVERVAGNSITDLYGLRASCKSMKALAEWSRVNHFYDVLSVPWRLNIPPELFKTCYAERNPSTFFMKGVQFFFKFNLQEEGLAFMKLAADEGYKCAVYTYAMTRNFFWGDEEYFSRFTRESLDRIEKLV</sequence>
<keyword evidence="2 4" id="KW-0863">Zinc-finger</keyword>
<evidence type="ECO:0000256" key="2">
    <source>
        <dbReference type="ARBA" id="ARBA00022771"/>
    </source>
</evidence>
<evidence type="ECO:0000256" key="4">
    <source>
        <dbReference type="PROSITE-ProRule" id="PRU01343"/>
    </source>
</evidence>
<dbReference type="Pfam" id="PF23310">
    <property type="entry name" value="TPR_27"/>
    <property type="match status" value="1"/>
</dbReference>
<dbReference type="AlphaFoldDB" id="A0A8S9IB44"/>
<dbReference type="InterPro" id="IPR040338">
    <property type="entry name" value="At1g67623-like"/>
</dbReference>
<evidence type="ECO:0000256" key="1">
    <source>
        <dbReference type="ARBA" id="ARBA00022723"/>
    </source>
</evidence>
<feature type="domain" description="GRF-type" evidence="5">
    <location>
        <begin position="108"/>
        <end position="148"/>
    </location>
</feature>